<dbReference type="Gene3D" id="2.30.30.190">
    <property type="entry name" value="CAP Gly-rich-like domain"/>
    <property type="match status" value="1"/>
</dbReference>
<evidence type="ECO:0000259" key="3">
    <source>
        <dbReference type="PROSITE" id="PS50245"/>
    </source>
</evidence>
<dbReference type="Proteomes" id="UP000663860">
    <property type="component" value="Unassembled WGS sequence"/>
</dbReference>
<evidence type="ECO:0000313" key="6">
    <source>
        <dbReference type="Proteomes" id="UP000663860"/>
    </source>
</evidence>
<evidence type="ECO:0000313" key="4">
    <source>
        <dbReference type="EMBL" id="CAF1124349.1"/>
    </source>
</evidence>
<dbReference type="GO" id="GO:0008017">
    <property type="term" value="F:microtubule binding"/>
    <property type="evidence" value="ECO:0007669"/>
    <property type="project" value="InterPro"/>
</dbReference>
<dbReference type="Proteomes" id="UP000663868">
    <property type="component" value="Unassembled WGS sequence"/>
</dbReference>
<dbReference type="PANTHER" id="PTHR13958">
    <property type="entry name" value="CENTROSOME-ASSOCIATED PROTEIN 350"/>
    <property type="match status" value="1"/>
</dbReference>
<dbReference type="PROSITE" id="PS50245">
    <property type="entry name" value="CAP_GLY_2"/>
    <property type="match status" value="1"/>
</dbReference>
<sequence>MSAPVATERKSFLPLRLRSTTVVGSSNIPTSIPIPMSLGVQNDSKISLTVGDRVLVNGLKIGTLRYKGTVKFAQGLFYGVELDEPEGKHDGQVNDFRYFQCKTNHGVFVPYDKVVLAPRERILPRHRTISRLKPPTVSRAMTVTSSTPVNNRIEIPVKISTTHIQLPDIIPSPLTPTQPISIVKEIDDSTNTDDYEVMTLTEESRIIYRPVIHHQPLAIDEPPETIEADFTDSVSLILHQLQQEQQISLIQSQSSTTISEGSIVDDDEDDDIDTDDLDNESIAESNISDQIQMIRRLSSINESTKSVQTDLSFDINDNIFISRNNFLDLKSLSNSNQSLASSTASINKLKTNTTDNKMNTNKKRTSIPTSITNIKQDSERTLANNSNTTRRSSLIPSKKGSTSTLRQNSLHAPGLLSSQSKLNSSLSSTNSINKSHSDLLSNQQKSASSSTRTISQSDKKSNLSSHSLNTFDLQKLATQSSENNKEQYRYLLNQFDIMCILSQYYINENEQLKQQNELKLSKFQIANKKLKTVIEQLKTSHKKELIILNEQHQKQIDIINELHKKQIIDHQQQIDQLLNEKIQLQTQCTSLQEQVDRFNEEMANSEYADPLLRRVEILEKDRSGLQTVLEIRNQELTQLRTKMNEQVFEREDQLALQKRIDMAENRNQDLVCLLRNWQLNEKAAAVERDQLKEQLAQLERDNRQLTFENETLFYRVRQQSISSPLKPTLKFDLNINSTQNIRDRSQSFSSLLINSHEKECLPRSLSLNSF</sequence>
<gene>
    <name evidence="4" type="ORF">IZO911_LOCUS24324</name>
    <name evidence="5" type="ORF">KXQ929_LOCUS14914</name>
</gene>
<evidence type="ECO:0000313" key="5">
    <source>
        <dbReference type="EMBL" id="CAF3763006.1"/>
    </source>
</evidence>
<dbReference type="InterPro" id="IPR000938">
    <property type="entry name" value="CAP-Gly_domain"/>
</dbReference>
<dbReference type="EMBL" id="CAJNOE010000292">
    <property type="protein sequence ID" value="CAF1124349.1"/>
    <property type="molecule type" value="Genomic_DNA"/>
</dbReference>
<dbReference type="InterPro" id="IPR036859">
    <property type="entry name" value="CAP-Gly_dom_sf"/>
</dbReference>
<dbReference type="Pfam" id="PF01302">
    <property type="entry name" value="CAP_GLY"/>
    <property type="match status" value="1"/>
</dbReference>
<dbReference type="AlphaFoldDB" id="A0A814QTN4"/>
<name>A0A814QTN4_9BILA</name>
<comment type="caution">
    <text evidence="4">The sequence shown here is derived from an EMBL/GenBank/DDBJ whole genome shotgun (WGS) entry which is preliminary data.</text>
</comment>
<protein>
    <recommendedName>
        <fullName evidence="3">CAP-Gly domain-containing protein</fullName>
    </recommendedName>
</protein>
<dbReference type="InterPro" id="IPR028750">
    <property type="entry name" value="CEP350/CC187"/>
</dbReference>
<feature type="region of interest" description="Disordered" evidence="2">
    <location>
        <begin position="351"/>
        <end position="465"/>
    </location>
</feature>
<dbReference type="EMBL" id="CAJOBB010000844">
    <property type="protein sequence ID" value="CAF3763006.1"/>
    <property type="molecule type" value="Genomic_DNA"/>
</dbReference>
<accession>A0A814QTN4</accession>
<keyword evidence="1" id="KW-0175">Coiled coil</keyword>
<proteinExistence type="predicted"/>
<reference evidence="4" key="1">
    <citation type="submission" date="2021-02" db="EMBL/GenBank/DDBJ databases">
        <authorList>
            <person name="Nowell W R."/>
        </authorList>
    </citation>
    <scope>NUCLEOTIDE SEQUENCE</scope>
</reference>
<evidence type="ECO:0000256" key="1">
    <source>
        <dbReference type="SAM" id="Coils"/>
    </source>
</evidence>
<feature type="coiled-coil region" evidence="1">
    <location>
        <begin position="560"/>
        <end position="608"/>
    </location>
</feature>
<dbReference type="GO" id="GO:0005813">
    <property type="term" value="C:centrosome"/>
    <property type="evidence" value="ECO:0007669"/>
    <property type="project" value="InterPro"/>
</dbReference>
<feature type="compositionally biased region" description="Polar residues" evidence="2">
    <location>
        <begin position="366"/>
        <end position="410"/>
    </location>
</feature>
<feature type="compositionally biased region" description="Low complexity" evidence="2">
    <location>
        <begin position="446"/>
        <end position="456"/>
    </location>
</feature>
<feature type="coiled-coil region" evidence="1">
    <location>
        <begin position="674"/>
        <end position="708"/>
    </location>
</feature>
<evidence type="ECO:0000256" key="2">
    <source>
        <dbReference type="SAM" id="MobiDB-lite"/>
    </source>
</evidence>
<feature type="domain" description="CAP-Gly" evidence="3">
    <location>
        <begin position="68"/>
        <end position="110"/>
    </location>
</feature>
<dbReference type="SMART" id="SM01052">
    <property type="entry name" value="CAP_GLY"/>
    <property type="match status" value="1"/>
</dbReference>
<dbReference type="PANTHER" id="PTHR13958:SF3">
    <property type="entry name" value="CAP-GLY DOMAIN-CONTAINING PROTEIN-RELATED"/>
    <property type="match status" value="1"/>
</dbReference>
<organism evidence="4 6">
    <name type="scientific">Adineta steineri</name>
    <dbReference type="NCBI Taxonomy" id="433720"/>
    <lineage>
        <taxon>Eukaryota</taxon>
        <taxon>Metazoa</taxon>
        <taxon>Spiralia</taxon>
        <taxon>Gnathifera</taxon>
        <taxon>Rotifera</taxon>
        <taxon>Eurotatoria</taxon>
        <taxon>Bdelloidea</taxon>
        <taxon>Adinetida</taxon>
        <taxon>Adinetidae</taxon>
        <taxon>Adineta</taxon>
    </lineage>
</organism>
<dbReference type="SUPFAM" id="SSF74924">
    <property type="entry name" value="Cap-Gly domain"/>
    <property type="match status" value="1"/>
</dbReference>
<feature type="compositionally biased region" description="Low complexity" evidence="2">
    <location>
        <begin position="415"/>
        <end position="434"/>
    </location>
</feature>
<dbReference type="GO" id="GO:0034453">
    <property type="term" value="P:microtubule anchoring"/>
    <property type="evidence" value="ECO:0007669"/>
    <property type="project" value="InterPro"/>
</dbReference>